<feature type="region of interest" description="Disordered" evidence="1">
    <location>
        <begin position="14"/>
        <end position="33"/>
    </location>
</feature>
<reference evidence="2 3" key="1">
    <citation type="submission" date="2019-08" db="EMBL/GenBank/DDBJ databases">
        <title>100 year-old enigma solved: identification of Planctomyces bekefii, the type genus and species of the phylum Planctomycetes.</title>
        <authorList>
            <person name="Svetlana D.N."/>
            <person name="Overmann J."/>
        </authorList>
    </citation>
    <scope>NUCLEOTIDE SEQUENCE [LARGE SCALE GENOMIC DNA]</scope>
    <source>
        <strain evidence="2">Phe10_nw2017</strain>
    </source>
</reference>
<gene>
    <name evidence="2" type="ORF">E3A20_01850</name>
</gene>
<dbReference type="Proteomes" id="UP000321083">
    <property type="component" value="Unassembled WGS sequence"/>
</dbReference>
<protein>
    <submittedName>
        <fullName evidence="2">Uncharacterized protein</fullName>
    </submittedName>
</protein>
<comment type="caution">
    <text evidence="2">The sequence shown here is derived from an EMBL/GenBank/DDBJ whole genome shotgun (WGS) entry which is preliminary data.</text>
</comment>
<accession>A0A5C6ME24</accession>
<dbReference type="AlphaFoldDB" id="A0A5C6ME24"/>
<evidence type="ECO:0000313" key="3">
    <source>
        <dbReference type="Proteomes" id="UP000321083"/>
    </source>
</evidence>
<keyword evidence="3" id="KW-1185">Reference proteome</keyword>
<evidence type="ECO:0000256" key="1">
    <source>
        <dbReference type="SAM" id="MobiDB-lite"/>
    </source>
</evidence>
<dbReference type="EMBL" id="SRHE01000017">
    <property type="protein sequence ID" value="TWW12346.1"/>
    <property type="molecule type" value="Genomic_DNA"/>
</dbReference>
<sequence length="106" mass="11252">MIRLSSLARCASAVSTAPPFGGSGDQRQQVESPGASTFTAIAGRVIVDTVFAEHAVSLQIAACEIGGWDGAEQLQEFLPVRSGLSVGVVHFVVDIRRTLKQRLNSR</sequence>
<evidence type="ECO:0000313" key="2">
    <source>
        <dbReference type="EMBL" id="TWW12346.1"/>
    </source>
</evidence>
<proteinExistence type="predicted"/>
<reference evidence="2 3" key="2">
    <citation type="submission" date="2019-08" db="EMBL/GenBank/DDBJ databases">
        <authorList>
            <person name="Henke P."/>
        </authorList>
    </citation>
    <scope>NUCLEOTIDE SEQUENCE [LARGE SCALE GENOMIC DNA]</scope>
    <source>
        <strain evidence="2">Phe10_nw2017</strain>
    </source>
</reference>
<name>A0A5C6ME24_9PLAN</name>
<organism evidence="2 3">
    <name type="scientific">Planctomyces bekefii</name>
    <dbReference type="NCBI Taxonomy" id="1653850"/>
    <lineage>
        <taxon>Bacteria</taxon>
        <taxon>Pseudomonadati</taxon>
        <taxon>Planctomycetota</taxon>
        <taxon>Planctomycetia</taxon>
        <taxon>Planctomycetales</taxon>
        <taxon>Planctomycetaceae</taxon>
        <taxon>Planctomyces</taxon>
    </lineage>
</organism>